<gene>
    <name evidence="2" type="ORF">LCGC14_0204250</name>
</gene>
<dbReference type="SUPFAM" id="SSF53448">
    <property type="entry name" value="Nucleotide-diphospho-sugar transferases"/>
    <property type="match status" value="1"/>
</dbReference>
<comment type="caution">
    <text evidence="2">The sequence shown here is derived from an EMBL/GenBank/DDBJ whole genome shotgun (WGS) entry which is preliminary data.</text>
</comment>
<dbReference type="Pfam" id="PF00535">
    <property type="entry name" value="Glycos_transf_2"/>
    <property type="match status" value="1"/>
</dbReference>
<dbReference type="Gene3D" id="3.90.550.10">
    <property type="entry name" value="Spore Coat Polysaccharide Biosynthesis Protein SpsA, Chain A"/>
    <property type="match status" value="1"/>
</dbReference>
<dbReference type="PANTHER" id="PTHR43630:SF2">
    <property type="entry name" value="GLYCOSYLTRANSFERASE"/>
    <property type="match status" value="1"/>
</dbReference>
<organism evidence="2">
    <name type="scientific">marine sediment metagenome</name>
    <dbReference type="NCBI Taxonomy" id="412755"/>
    <lineage>
        <taxon>unclassified sequences</taxon>
        <taxon>metagenomes</taxon>
        <taxon>ecological metagenomes</taxon>
    </lineage>
</organism>
<name>A0A0F9X282_9ZZZZ</name>
<feature type="domain" description="Glycosyltransferase 2-like" evidence="1">
    <location>
        <begin position="4"/>
        <end position="147"/>
    </location>
</feature>
<dbReference type="EMBL" id="LAZR01000091">
    <property type="protein sequence ID" value="KKN92896.1"/>
    <property type="molecule type" value="Genomic_DNA"/>
</dbReference>
<proteinExistence type="predicted"/>
<dbReference type="CDD" id="cd02511">
    <property type="entry name" value="Beta4Glucosyltransferase"/>
    <property type="match status" value="1"/>
</dbReference>
<accession>A0A0F9X282</accession>
<dbReference type="InterPro" id="IPR001173">
    <property type="entry name" value="Glyco_trans_2-like"/>
</dbReference>
<dbReference type="InterPro" id="IPR029044">
    <property type="entry name" value="Nucleotide-diphossugar_trans"/>
</dbReference>
<sequence length="275" mass="31958">MAPSVLILTLNEQSNLPDCLASVAWSDDVVVLDSFSTDSTAEIAETTGARIIRRPFDNWASHQNWAVRNIDFKHPWVFYLDADERCDDVLAGELTSPDALADTCAAFQVRRKDYFMGRWLRRAQFYPTWLTRVFRPDRIRYERLVNPVAVVDGPSGQLRGHLIHYPFSHGLAHWVARHNNYSDMEAQQWLAETQGRQDWAGLLAGDATRRRRALKQLAYRLPGRPALVFWYLYLFRMGFLDGRAGLTYCRLRAMYERLIDVKIAELQRRRKNLPI</sequence>
<reference evidence="2" key="1">
    <citation type="journal article" date="2015" name="Nature">
        <title>Complex archaea that bridge the gap between prokaryotes and eukaryotes.</title>
        <authorList>
            <person name="Spang A."/>
            <person name="Saw J.H."/>
            <person name="Jorgensen S.L."/>
            <person name="Zaremba-Niedzwiedzka K."/>
            <person name="Martijn J."/>
            <person name="Lind A.E."/>
            <person name="van Eijk R."/>
            <person name="Schleper C."/>
            <person name="Guy L."/>
            <person name="Ettema T.J."/>
        </authorList>
    </citation>
    <scope>NUCLEOTIDE SEQUENCE</scope>
</reference>
<protein>
    <recommendedName>
        <fullName evidence="1">Glycosyltransferase 2-like domain-containing protein</fullName>
    </recommendedName>
</protein>
<dbReference type="PANTHER" id="PTHR43630">
    <property type="entry name" value="POLY-BETA-1,6-N-ACETYL-D-GLUCOSAMINE SYNTHASE"/>
    <property type="match status" value="1"/>
</dbReference>
<evidence type="ECO:0000259" key="1">
    <source>
        <dbReference type="Pfam" id="PF00535"/>
    </source>
</evidence>
<evidence type="ECO:0000313" key="2">
    <source>
        <dbReference type="EMBL" id="KKN92896.1"/>
    </source>
</evidence>
<dbReference type="AlphaFoldDB" id="A0A0F9X282"/>